<organism evidence="1 2">
    <name type="scientific">Glacieibacterium arshaanense</name>
    <dbReference type="NCBI Taxonomy" id="2511025"/>
    <lineage>
        <taxon>Bacteria</taxon>
        <taxon>Pseudomonadati</taxon>
        <taxon>Pseudomonadota</taxon>
        <taxon>Alphaproteobacteria</taxon>
        <taxon>Sphingomonadales</taxon>
        <taxon>Sphingosinicellaceae</taxon>
        <taxon>Glacieibacterium</taxon>
    </lineage>
</organism>
<dbReference type="Pfam" id="PF20242">
    <property type="entry name" value="Emfourin"/>
    <property type="match status" value="1"/>
</dbReference>
<dbReference type="InterPro" id="IPR049457">
    <property type="entry name" value="Emfourin"/>
</dbReference>
<accession>A0A4Y9ET56</accession>
<name>A0A4Y9ET56_9SPHN</name>
<sequence length="100" mass="10497">MQRLVDIVIERIGGLGGFGLPGSHLESKGEVASTSLSPAVRARVDLLFATYGKGKAAPAKGADGFSYKISRTTVNGVEVITVPEAEVPAELRDSVTDRLK</sequence>
<dbReference type="EMBL" id="SIHO01000001">
    <property type="protein sequence ID" value="TFU06419.1"/>
    <property type="molecule type" value="Genomic_DNA"/>
</dbReference>
<evidence type="ECO:0000313" key="1">
    <source>
        <dbReference type="EMBL" id="TFU06419.1"/>
    </source>
</evidence>
<evidence type="ECO:0000313" key="2">
    <source>
        <dbReference type="Proteomes" id="UP000297737"/>
    </source>
</evidence>
<gene>
    <name evidence="1" type="ORF">EUV02_05365</name>
</gene>
<dbReference type="Proteomes" id="UP000297737">
    <property type="component" value="Unassembled WGS sequence"/>
</dbReference>
<comment type="caution">
    <text evidence="1">The sequence shown here is derived from an EMBL/GenBank/DDBJ whole genome shotgun (WGS) entry which is preliminary data.</text>
</comment>
<protein>
    <submittedName>
        <fullName evidence="1">Uncharacterized protein</fullName>
    </submittedName>
</protein>
<dbReference type="RefSeq" id="WP_135245143.1">
    <property type="nucleotide sequence ID" value="NZ_SIHO01000001.1"/>
</dbReference>
<reference evidence="1 2" key="1">
    <citation type="submission" date="2019-02" db="EMBL/GenBank/DDBJ databases">
        <title>Polymorphobacter sp. isolated from the lake at the Tibet of China.</title>
        <authorList>
            <person name="Li A."/>
        </authorList>
    </citation>
    <scope>NUCLEOTIDE SEQUENCE [LARGE SCALE GENOMIC DNA]</scope>
    <source>
        <strain evidence="1 2">DJ1R-1</strain>
    </source>
</reference>
<keyword evidence="2" id="KW-1185">Reference proteome</keyword>
<dbReference type="AlphaFoldDB" id="A0A4Y9ET56"/>
<proteinExistence type="predicted"/>